<feature type="transmembrane region" description="Helical" evidence="1">
    <location>
        <begin position="242"/>
        <end position="259"/>
    </location>
</feature>
<sequence length="358" mass="40751">MPSLTDLSQSKDNNFNLLRMVCALGVLWAHSILVYTGEPLPWQIFHIRLDHLFVAVFFAISGFLICRSLLVSQDLKRYAIARMVRLFPALCLVVAITVLIVGPSLSTLLPSEYFSHPNTWQYWQNLNLLSIHTQFDLPKVFSNAPFPNNVNASLWTLPIEVWLYVMTAMAYCLIHLIIERWPLLPRQHPQSLMLTIGLVLLIILSLFGSIATQHRNDDAGVMLVFVCVFFAGALSYLARRALVLNLPFMLGLWLVALVLQNTPLWLAGFCLSLVYSVLWLAYRPNGVIRRFNRLGDYSYGTYIYGFMIQQSTLAIWPTLSFSSFLVISTMVTLMCAVGSWHGLEKPFIRHFKLSSSDR</sequence>
<evidence type="ECO:0000313" key="3">
    <source>
        <dbReference type="EMBL" id="MFD1383284.1"/>
    </source>
</evidence>
<dbReference type="PANTHER" id="PTHR23028">
    <property type="entry name" value="ACETYLTRANSFERASE"/>
    <property type="match status" value="1"/>
</dbReference>
<dbReference type="InterPro" id="IPR002656">
    <property type="entry name" value="Acyl_transf_3_dom"/>
</dbReference>
<feature type="transmembrane region" description="Helical" evidence="1">
    <location>
        <begin position="83"/>
        <end position="105"/>
    </location>
</feature>
<keyword evidence="4" id="KW-1185">Reference proteome</keyword>
<feature type="transmembrane region" description="Helical" evidence="1">
    <location>
        <begin position="322"/>
        <end position="343"/>
    </location>
</feature>
<evidence type="ECO:0000256" key="1">
    <source>
        <dbReference type="SAM" id="Phobius"/>
    </source>
</evidence>
<dbReference type="InterPro" id="IPR050879">
    <property type="entry name" value="Acyltransferase_3"/>
</dbReference>
<comment type="caution">
    <text evidence="3">The sequence shown here is derived from an EMBL/GenBank/DDBJ whole genome shotgun (WGS) entry which is preliminary data.</text>
</comment>
<feature type="transmembrane region" description="Helical" evidence="1">
    <location>
        <begin position="52"/>
        <end position="71"/>
    </location>
</feature>
<evidence type="ECO:0000313" key="4">
    <source>
        <dbReference type="Proteomes" id="UP001597059"/>
    </source>
</evidence>
<keyword evidence="1" id="KW-1133">Transmembrane helix</keyword>
<dbReference type="RefSeq" id="WP_377366460.1">
    <property type="nucleotide sequence ID" value="NZ_JBHTMN010000007.1"/>
</dbReference>
<feature type="transmembrane region" description="Helical" evidence="1">
    <location>
        <begin position="17"/>
        <end position="37"/>
    </location>
</feature>
<organism evidence="3 4">
    <name type="scientific">Rhodanobacter aciditrophus</name>
    <dbReference type="NCBI Taxonomy" id="1623218"/>
    <lineage>
        <taxon>Bacteria</taxon>
        <taxon>Pseudomonadati</taxon>
        <taxon>Pseudomonadota</taxon>
        <taxon>Gammaproteobacteria</taxon>
        <taxon>Lysobacterales</taxon>
        <taxon>Rhodanobacteraceae</taxon>
        <taxon>Rhodanobacter</taxon>
    </lineage>
</organism>
<feature type="transmembrane region" description="Helical" evidence="1">
    <location>
        <begin position="219"/>
        <end position="237"/>
    </location>
</feature>
<evidence type="ECO:0000259" key="2">
    <source>
        <dbReference type="Pfam" id="PF01757"/>
    </source>
</evidence>
<feature type="transmembrane region" description="Helical" evidence="1">
    <location>
        <begin position="265"/>
        <end position="282"/>
    </location>
</feature>
<dbReference type="GO" id="GO:0016746">
    <property type="term" value="F:acyltransferase activity"/>
    <property type="evidence" value="ECO:0007669"/>
    <property type="project" value="UniProtKB-KW"/>
</dbReference>
<gene>
    <name evidence="3" type="ORF">ACFQ45_07885</name>
</gene>
<keyword evidence="1" id="KW-0812">Transmembrane</keyword>
<name>A0ABW4B195_9GAMM</name>
<protein>
    <submittedName>
        <fullName evidence="3">Acyltransferase family protein</fullName>
        <ecNumber evidence="3">2.3.-.-</ecNumber>
    </submittedName>
</protein>
<dbReference type="EMBL" id="JBHTMN010000007">
    <property type="protein sequence ID" value="MFD1383284.1"/>
    <property type="molecule type" value="Genomic_DNA"/>
</dbReference>
<feature type="transmembrane region" description="Helical" evidence="1">
    <location>
        <begin position="191"/>
        <end position="213"/>
    </location>
</feature>
<accession>A0ABW4B195</accession>
<feature type="domain" description="Acyltransferase 3" evidence="2">
    <location>
        <begin position="13"/>
        <end position="336"/>
    </location>
</feature>
<feature type="transmembrane region" description="Helical" evidence="1">
    <location>
        <begin position="294"/>
        <end position="316"/>
    </location>
</feature>
<feature type="transmembrane region" description="Helical" evidence="1">
    <location>
        <begin position="161"/>
        <end position="179"/>
    </location>
</feature>
<reference evidence="4" key="1">
    <citation type="journal article" date="2019" name="Int. J. Syst. Evol. Microbiol.">
        <title>The Global Catalogue of Microorganisms (GCM) 10K type strain sequencing project: providing services to taxonomists for standard genome sequencing and annotation.</title>
        <authorList>
            <consortium name="The Broad Institute Genomics Platform"/>
            <consortium name="The Broad Institute Genome Sequencing Center for Infectious Disease"/>
            <person name="Wu L."/>
            <person name="Ma J."/>
        </authorList>
    </citation>
    <scope>NUCLEOTIDE SEQUENCE [LARGE SCALE GENOMIC DNA]</scope>
    <source>
        <strain evidence="4">JCM 30774</strain>
    </source>
</reference>
<keyword evidence="3" id="KW-0808">Transferase</keyword>
<dbReference type="PANTHER" id="PTHR23028:SF53">
    <property type="entry name" value="ACYL_TRANSF_3 DOMAIN-CONTAINING PROTEIN"/>
    <property type="match status" value="1"/>
</dbReference>
<proteinExistence type="predicted"/>
<keyword evidence="1" id="KW-0472">Membrane</keyword>
<dbReference type="Proteomes" id="UP001597059">
    <property type="component" value="Unassembled WGS sequence"/>
</dbReference>
<keyword evidence="3" id="KW-0012">Acyltransferase</keyword>
<dbReference type="EC" id="2.3.-.-" evidence="3"/>
<dbReference type="Pfam" id="PF01757">
    <property type="entry name" value="Acyl_transf_3"/>
    <property type="match status" value="1"/>
</dbReference>